<proteinExistence type="inferred from homology"/>
<dbReference type="SUPFAM" id="SSF56235">
    <property type="entry name" value="N-terminal nucleophile aminohydrolases (Ntn hydrolases)"/>
    <property type="match status" value="1"/>
</dbReference>
<sequence length="213" mass="24420">MCTALTLLTKECEVLFGRNLDLEYNFGQSVHLVPRKYKWINTVTDKKEYTKYAILSMGVVIDKQPFLIDGFNEVGLGCAALNFPGDAYFNKAKETDEINLAPYDLVLWILSNFKTVEEVEYAFKGVNIVRSPRIEGFPQAIFHWIVADRSGRSIVIEKTKEKLSIYKNKIGVLTNSPPFDWQTTNMKQYIPLSPYQPNDVCVFKKVIIKSLFT</sequence>
<dbReference type="InterPro" id="IPR029055">
    <property type="entry name" value="Ntn_hydrolases_N"/>
</dbReference>
<dbReference type="Proteomes" id="UP000015688">
    <property type="component" value="Unassembled WGS sequence"/>
</dbReference>
<gene>
    <name evidence="4" type="ORF">C672_3035</name>
</gene>
<feature type="domain" description="Choloylglycine hydrolase/NAAA C-terminal" evidence="3">
    <location>
        <begin position="2"/>
        <end position="201"/>
    </location>
</feature>
<dbReference type="PANTHER" id="PTHR35527:SF2">
    <property type="entry name" value="HYDROLASE"/>
    <property type="match status" value="1"/>
</dbReference>
<dbReference type="GeneID" id="67471425"/>
<dbReference type="Gene3D" id="3.60.60.10">
    <property type="entry name" value="Penicillin V Acylase, Chain A"/>
    <property type="match status" value="1"/>
</dbReference>
<evidence type="ECO:0000259" key="3">
    <source>
        <dbReference type="Pfam" id="PF02275"/>
    </source>
</evidence>
<dbReference type="RefSeq" id="WP_021434077.1">
    <property type="nucleotide sequence ID" value="NZ_AVNC01000016.1"/>
</dbReference>
<accession>T4VC50</accession>
<evidence type="ECO:0000313" key="4">
    <source>
        <dbReference type="EMBL" id="EQK41294.1"/>
    </source>
</evidence>
<name>T4VC50_PARBF</name>
<dbReference type="GO" id="GO:0016787">
    <property type="term" value="F:hydrolase activity"/>
    <property type="evidence" value="ECO:0007669"/>
    <property type="project" value="UniProtKB-KW"/>
</dbReference>
<dbReference type="PANTHER" id="PTHR35527">
    <property type="entry name" value="CHOLOYLGLYCINE HYDROLASE"/>
    <property type="match status" value="1"/>
</dbReference>
<dbReference type="InterPro" id="IPR029132">
    <property type="entry name" value="CBAH/NAAA_C"/>
</dbReference>
<evidence type="ECO:0000256" key="1">
    <source>
        <dbReference type="ARBA" id="ARBA00006625"/>
    </source>
</evidence>
<evidence type="ECO:0000256" key="2">
    <source>
        <dbReference type="ARBA" id="ARBA00022801"/>
    </source>
</evidence>
<organism evidence="4 5">
    <name type="scientific">Paraclostridium bifermentans ATCC 638 = DSM 14991</name>
    <dbReference type="NCBI Taxonomy" id="1233171"/>
    <lineage>
        <taxon>Bacteria</taxon>
        <taxon>Bacillati</taxon>
        <taxon>Bacillota</taxon>
        <taxon>Clostridia</taxon>
        <taxon>Peptostreptococcales</taxon>
        <taxon>Peptostreptococcaceae</taxon>
        <taxon>Paraclostridium</taxon>
    </lineage>
</organism>
<protein>
    <submittedName>
        <fullName evidence="4">Choloylglycine hydrolase</fullName>
    </submittedName>
</protein>
<evidence type="ECO:0000313" key="5">
    <source>
        <dbReference type="Proteomes" id="UP000015688"/>
    </source>
</evidence>
<dbReference type="Pfam" id="PF02275">
    <property type="entry name" value="CBAH"/>
    <property type="match status" value="1"/>
</dbReference>
<dbReference type="InterPro" id="IPR052193">
    <property type="entry name" value="Peptidase_C59"/>
</dbReference>
<comment type="similarity">
    <text evidence="1">Belongs to the peptidase C59 family.</text>
</comment>
<dbReference type="PATRIC" id="fig|1233171.3.peg.2922"/>
<keyword evidence="2 4" id="KW-0378">Hydrolase</keyword>
<comment type="caution">
    <text evidence="4">The sequence shown here is derived from an EMBL/GenBank/DDBJ whole genome shotgun (WGS) entry which is preliminary data.</text>
</comment>
<dbReference type="AlphaFoldDB" id="T4VC50"/>
<reference evidence="4 5" key="1">
    <citation type="submission" date="2013-06" db="EMBL/GenBank/DDBJ databases">
        <authorList>
            <person name="Walk S."/>
            <person name="Aronoff D."/>
            <person name="Young V.Y."/>
            <person name="Marsh J."/>
            <person name="Harrison L."/>
            <person name="Daugherty S.C."/>
            <person name="Shefchek K.A."/>
            <person name="Hine E.E."/>
            <person name="Tallon L.J."/>
            <person name="Sadzewicz L.K."/>
            <person name="Rasko D.A."/>
        </authorList>
    </citation>
    <scope>NUCLEOTIDE SEQUENCE [LARGE SCALE GENOMIC DNA]</scope>
    <source>
        <strain evidence="4 5">ATCC 638</strain>
    </source>
</reference>
<dbReference type="EMBL" id="AVNC01000016">
    <property type="protein sequence ID" value="EQK41294.1"/>
    <property type="molecule type" value="Genomic_DNA"/>
</dbReference>